<dbReference type="PROSITE" id="PS51198">
    <property type="entry name" value="UVRD_HELICASE_ATP_BIND"/>
    <property type="match status" value="1"/>
</dbReference>
<keyword evidence="4 10" id="KW-0347">Helicase</keyword>
<evidence type="ECO:0000256" key="5">
    <source>
        <dbReference type="ARBA" id="ARBA00022840"/>
    </source>
</evidence>
<evidence type="ECO:0000256" key="3">
    <source>
        <dbReference type="ARBA" id="ARBA00022801"/>
    </source>
</evidence>
<evidence type="ECO:0000313" key="14">
    <source>
        <dbReference type="EMBL" id="MCP9200815.1"/>
    </source>
</evidence>
<evidence type="ECO:0000256" key="1">
    <source>
        <dbReference type="ARBA" id="ARBA00009922"/>
    </source>
</evidence>
<feature type="domain" description="UvrD-like helicase C-terminal" evidence="13">
    <location>
        <begin position="297"/>
        <end position="568"/>
    </location>
</feature>
<dbReference type="Proteomes" id="UP001155280">
    <property type="component" value="Unassembled WGS sequence"/>
</dbReference>
<evidence type="ECO:0000256" key="8">
    <source>
        <dbReference type="ARBA" id="ARBA00034808"/>
    </source>
</evidence>
<dbReference type="GO" id="GO:0005524">
    <property type="term" value="F:ATP binding"/>
    <property type="evidence" value="ECO:0007669"/>
    <property type="project" value="UniProtKB-UniRule"/>
</dbReference>
<dbReference type="PANTHER" id="PTHR11070">
    <property type="entry name" value="UVRD / RECB / PCRA DNA HELICASE FAMILY MEMBER"/>
    <property type="match status" value="1"/>
</dbReference>
<dbReference type="EC" id="5.6.2.4" evidence="8"/>
<dbReference type="GO" id="GO:0005829">
    <property type="term" value="C:cytosol"/>
    <property type="evidence" value="ECO:0007669"/>
    <property type="project" value="TreeGrafter"/>
</dbReference>
<keyword evidence="15" id="KW-1185">Reference proteome</keyword>
<dbReference type="InterPro" id="IPR014016">
    <property type="entry name" value="UvrD-like_ATP-bd"/>
</dbReference>
<feature type="domain" description="UvrD-like helicase ATP-binding" evidence="12">
    <location>
        <begin position="4"/>
        <end position="296"/>
    </location>
</feature>
<dbReference type="InterPro" id="IPR027417">
    <property type="entry name" value="P-loop_NTPase"/>
</dbReference>
<dbReference type="Gene3D" id="1.10.10.160">
    <property type="match status" value="1"/>
</dbReference>
<evidence type="ECO:0000256" key="9">
    <source>
        <dbReference type="ARBA" id="ARBA00048988"/>
    </source>
</evidence>
<evidence type="ECO:0000259" key="13">
    <source>
        <dbReference type="PROSITE" id="PS51217"/>
    </source>
</evidence>
<keyword evidence="6" id="KW-0413">Isomerase</keyword>
<accession>A0A9X2RC78</accession>
<comment type="caution">
    <text evidence="14">The sequence shown here is derived from an EMBL/GenBank/DDBJ whole genome shotgun (WGS) entry which is preliminary data.</text>
</comment>
<reference evidence="14" key="1">
    <citation type="submission" date="2022-07" db="EMBL/GenBank/DDBJ databases">
        <title>Gramela sediminis sp. nov., isolated from deep-sea sediment of the Indian Ocean.</title>
        <authorList>
            <person name="Shi H."/>
        </authorList>
    </citation>
    <scope>NUCLEOTIDE SEQUENCE</scope>
    <source>
        <strain evidence="14">GC03-9</strain>
    </source>
</reference>
<dbReference type="Pfam" id="PF13361">
    <property type="entry name" value="UvrD_C"/>
    <property type="match status" value="1"/>
</dbReference>
<feature type="region of interest" description="Disordered" evidence="11">
    <location>
        <begin position="660"/>
        <end position="685"/>
    </location>
</feature>
<evidence type="ECO:0000256" key="10">
    <source>
        <dbReference type="PROSITE-ProRule" id="PRU00560"/>
    </source>
</evidence>
<evidence type="ECO:0000259" key="12">
    <source>
        <dbReference type="PROSITE" id="PS51198"/>
    </source>
</evidence>
<dbReference type="GO" id="GO:0016787">
    <property type="term" value="F:hydrolase activity"/>
    <property type="evidence" value="ECO:0007669"/>
    <property type="project" value="UniProtKB-UniRule"/>
</dbReference>
<comment type="similarity">
    <text evidence="1">Belongs to the helicase family. UvrD subfamily.</text>
</comment>
<keyword evidence="3 10" id="KW-0378">Hydrolase</keyword>
<evidence type="ECO:0000256" key="7">
    <source>
        <dbReference type="ARBA" id="ARBA00034617"/>
    </source>
</evidence>
<feature type="compositionally biased region" description="Basic and acidic residues" evidence="11">
    <location>
        <begin position="660"/>
        <end position="675"/>
    </location>
</feature>
<dbReference type="Pfam" id="PF00580">
    <property type="entry name" value="UvrD-helicase"/>
    <property type="match status" value="1"/>
</dbReference>
<evidence type="ECO:0000256" key="4">
    <source>
        <dbReference type="ARBA" id="ARBA00022806"/>
    </source>
</evidence>
<proteinExistence type="inferred from homology"/>
<dbReference type="Gene3D" id="3.40.50.300">
    <property type="entry name" value="P-loop containing nucleotide triphosphate hydrolases"/>
    <property type="match status" value="2"/>
</dbReference>
<keyword evidence="5 10" id="KW-0067">ATP-binding</keyword>
<dbReference type="InterPro" id="IPR000212">
    <property type="entry name" value="DNA_helicase_UvrD/REP"/>
</dbReference>
<keyword evidence="2 10" id="KW-0547">Nucleotide-binding</keyword>
<comment type="catalytic activity">
    <reaction evidence="9">
        <text>ATP + H2O = ADP + phosphate + H(+)</text>
        <dbReference type="Rhea" id="RHEA:13065"/>
        <dbReference type="ChEBI" id="CHEBI:15377"/>
        <dbReference type="ChEBI" id="CHEBI:15378"/>
        <dbReference type="ChEBI" id="CHEBI:30616"/>
        <dbReference type="ChEBI" id="CHEBI:43474"/>
        <dbReference type="ChEBI" id="CHEBI:456216"/>
        <dbReference type="EC" id="5.6.2.4"/>
    </reaction>
</comment>
<gene>
    <name evidence="14" type="ORF">MKO06_12920</name>
</gene>
<dbReference type="PANTHER" id="PTHR11070:SF3">
    <property type="entry name" value="DNA 3'-5' HELICASE"/>
    <property type="match status" value="1"/>
</dbReference>
<dbReference type="Gene3D" id="1.10.486.10">
    <property type="entry name" value="PCRA, domain 4"/>
    <property type="match status" value="1"/>
</dbReference>
<dbReference type="RefSeq" id="WP_241552486.1">
    <property type="nucleotide sequence ID" value="NZ_JANCNS010000003.1"/>
</dbReference>
<dbReference type="GO" id="GO:0000725">
    <property type="term" value="P:recombinational repair"/>
    <property type="evidence" value="ECO:0007669"/>
    <property type="project" value="TreeGrafter"/>
</dbReference>
<organism evidence="14 15">
    <name type="scientific">Christiangramia oceanisediminis</name>
    <dbReference type="NCBI Taxonomy" id="2920386"/>
    <lineage>
        <taxon>Bacteria</taxon>
        <taxon>Pseudomonadati</taxon>
        <taxon>Bacteroidota</taxon>
        <taxon>Flavobacteriia</taxon>
        <taxon>Flavobacteriales</taxon>
        <taxon>Flavobacteriaceae</taxon>
        <taxon>Christiangramia</taxon>
    </lineage>
</organism>
<dbReference type="PROSITE" id="PS51217">
    <property type="entry name" value="UVRD_HELICASE_CTER"/>
    <property type="match status" value="1"/>
</dbReference>
<evidence type="ECO:0000256" key="11">
    <source>
        <dbReference type="SAM" id="MobiDB-lite"/>
    </source>
</evidence>
<dbReference type="SUPFAM" id="SSF52540">
    <property type="entry name" value="P-loop containing nucleoside triphosphate hydrolases"/>
    <property type="match status" value="1"/>
</dbReference>
<dbReference type="InterPro" id="IPR013986">
    <property type="entry name" value="DExx_box_DNA_helicase_dom_sf"/>
</dbReference>
<name>A0A9X2RC78_9FLAO</name>
<comment type="catalytic activity">
    <reaction evidence="7">
        <text>Couples ATP hydrolysis with the unwinding of duplex DNA by translocating in the 3'-5' direction.</text>
        <dbReference type="EC" id="5.6.2.4"/>
    </reaction>
</comment>
<evidence type="ECO:0000256" key="6">
    <source>
        <dbReference type="ARBA" id="ARBA00023235"/>
    </source>
</evidence>
<dbReference type="EMBL" id="JANCNS010000003">
    <property type="protein sequence ID" value="MCP9200815.1"/>
    <property type="molecule type" value="Genomic_DNA"/>
</dbReference>
<evidence type="ECO:0000313" key="15">
    <source>
        <dbReference type="Proteomes" id="UP001155280"/>
    </source>
</evidence>
<dbReference type="InterPro" id="IPR014017">
    <property type="entry name" value="DNA_helicase_UvrD-like_C"/>
</dbReference>
<dbReference type="CDD" id="cd17932">
    <property type="entry name" value="DEXQc_UvrD"/>
    <property type="match status" value="1"/>
</dbReference>
<dbReference type="GO" id="GO:0003677">
    <property type="term" value="F:DNA binding"/>
    <property type="evidence" value="ECO:0007669"/>
    <property type="project" value="InterPro"/>
</dbReference>
<protein>
    <recommendedName>
        <fullName evidence="8">DNA 3'-5' helicase</fullName>
        <ecNumber evidence="8">5.6.2.4</ecNumber>
    </recommendedName>
</protein>
<feature type="binding site" evidence="10">
    <location>
        <begin position="25"/>
        <end position="32"/>
    </location>
    <ligand>
        <name>ATP</name>
        <dbReference type="ChEBI" id="CHEBI:30616"/>
    </ligand>
</feature>
<sequence>MDLSELNSNQQKAVTFEGKHLLVLAGAGTGKTKTIISRAAYLISQGVDPGKIQILTFTKRAASEIINRVKANLDNSQAKNLNGSTFHSWCNQLLTKFPNLFGTKSFTVIDQDDQVSIMKLVCGNNYVQYEDLRIKAEGLIDLYSFARNTKKSLSDTIRLKLFNNLNDEDTVEKIKLIKPKIEVLLRGYEQKKKERKYLDYDDMLLVVAIRLNKDPEARRVVSSQYEHILVDEMQDTNPLQWDLLNPFQKICHLYCVGDDAQSIYSFRGADFKNVHSFKERVENSEVYKLDQNYRSTQEILDISNWLLEQSPIEYGKELISVRGDGSVPEIINVENEWEEADFISETIIENFTKNNKTYKDHLILSRSQYYTRSLQATFIKNKIPYVTYGGRKFMESAHIKDMVSALRVVNNKDDEIAWMRYLSIWEGIGEIKAARYTGELLFQKSIEDCIDWLKSIILENDGKIIADVIETIAKNRDNLKEAVDGSFHLMEERLAFKYRKDWENKRKGDFPVLGILAKNYSTLGEFITECTLDNATDINNSPVLADSFINRSEDKDHVIISTIHSAKGLESDVCFVLNVSPKAFPSSWTLGNIDEVEEERRVLYVAMTRAKNQLFITRNIHSLHAQSSSSVQNNGEIKPLQPETYFLHGLPEEMVEQSTKERFEQAAKDIEEPNKIDLSSGMDFS</sequence>
<dbReference type="AlphaFoldDB" id="A0A9X2RC78"/>
<dbReference type="GO" id="GO:0043138">
    <property type="term" value="F:3'-5' DNA helicase activity"/>
    <property type="evidence" value="ECO:0007669"/>
    <property type="project" value="UniProtKB-EC"/>
</dbReference>
<evidence type="ECO:0000256" key="2">
    <source>
        <dbReference type="ARBA" id="ARBA00022741"/>
    </source>
</evidence>